<dbReference type="PANTHER" id="PTHR21240:SF19">
    <property type="entry name" value="CATALYTIC_ HYDROLASE"/>
    <property type="match status" value="1"/>
</dbReference>
<comment type="caution">
    <text evidence="3">The sequence shown here is derived from an EMBL/GenBank/DDBJ whole genome shotgun (WGS) entry which is preliminary data.</text>
</comment>
<feature type="domain" description="Amidohydrolase-related" evidence="2">
    <location>
        <begin position="67"/>
        <end position="281"/>
    </location>
</feature>
<protein>
    <submittedName>
        <fullName evidence="3">Amidohydrolase</fullName>
    </submittedName>
</protein>
<dbReference type="RefSeq" id="WP_106839049.1">
    <property type="nucleotide sequence ID" value="NZ_JBCNIW010000029.1"/>
</dbReference>
<evidence type="ECO:0000313" key="4">
    <source>
        <dbReference type="Proteomes" id="UP000240419"/>
    </source>
</evidence>
<proteinExistence type="predicted"/>
<dbReference type="AlphaFoldDB" id="A0A2P7V8E6"/>
<evidence type="ECO:0000313" key="3">
    <source>
        <dbReference type="EMBL" id="PSJ95483.1"/>
    </source>
</evidence>
<accession>A0A2P7V8E6</accession>
<dbReference type="GO" id="GO:0016831">
    <property type="term" value="F:carboxy-lyase activity"/>
    <property type="evidence" value="ECO:0007669"/>
    <property type="project" value="InterPro"/>
</dbReference>
<keyword evidence="4" id="KW-1185">Reference proteome</keyword>
<reference evidence="3 4" key="1">
    <citation type="submission" date="2018-03" db="EMBL/GenBank/DDBJ databases">
        <title>Brevisbacillus phylogenomics.</title>
        <authorList>
            <person name="Dunlap C."/>
        </authorList>
    </citation>
    <scope>NUCLEOTIDE SEQUENCE [LARGE SCALE GENOMIC DNA]</scope>
    <source>
        <strain evidence="3 4">NRRL NRS-1210</strain>
    </source>
</reference>
<dbReference type="GO" id="GO:0016787">
    <property type="term" value="F:hydrolase activity"/>
    <property type="evidence" value="ECO:0007669"/>
    <property type="project" value="UniProtKB-KW"/>
</dbReference>
<dbReference type="InterPro" id="IPR006680">
    <property type="entry name" value="Amidohydro-rel"/>
</dbReference>
<keyword evidence="3" id="KW-0378">Hydrolase</keyword>
<dbReference type="PANTHER" id="PTHR21240">
    <property type="entry name" value="2-AMINO-3-CARBOXYLMUCONATE-6-SEMIALDEHYDE DECARBOXYLASE"/>
    <property type="match status" value="1"/>
</dbReference>
<dbReference type="EMBL" id="PXZM01000018">
    <property type="protein sequence ID" value="PSJ95483.1"/>
    <property type="molecule type" value="Genomic_DNA"/>
</dbReference>
<dbReference type="Pfam" id="PF04909">
    <property type="entry name" value="Amidohydro_2"/>
    <property type="match status" value="1"/>
</dbReference>
<dbReference type="InterPro" id="IPR032466">
    <property type="entry name" value="Metal_Hydrolase"/>
</dbReference>
<evidence type="ECO:0000259" key="2">
    <source>
        <dbReference type="Pfam" id="PF04909"/>
    </source>
</evidence>
<evidence type="ECO:0000256" key="1">
    <source>
        <dbReference type="ARBA" id="ARBA00023239"/>
    </source>
</evidence>
<keyword evidence="1" id="KW-0456">Lyase</keyword>
<dbReference type="InterPro" id="IPR032465">
    <property type="entry name" value="ACMSD"/>
</dbReference>
<gene>
    <name evidence="3" type="ORF">C7R93_12150</name>
</gene>
<dbReference type="SUPFAM" id="SSF51556">
    <property type="entry name" value="Metallo-dependent hydrolases"/>
    <property type="match status" value="1"/>
</dbReference>
<sequence>MNILDARVRLPQQFREARIGEMRNEYVAQYDAVLQVSSTIAKTLDDLIQEMKESGVDHAIMHAEYEFGEDGDALNEALAKVISDHTELFSGFGTISMEHFRPMRAVQQVSRIRELGFLGVNIQPAFFEMPIDDRKLYPVYAKAAELGLAVAIHTGINYSMIHPIRNEHPLLLDQVACDFSELTLIACHGGWPWVPEMVAVARKHPNVLIDLGGLSPKYLGVHGAGWEMMYRLANNLLQDQILFATDWPVFPLKRAIAEWKELSIKPEVLEKVLGSNAKALFSKIKAEVKKNDNT</sequence>
<dbReference type="Gene3D" id="3.20.20.140">
    <property type="entry name" value="Metal-dependent hydrolases"/>
    <property type="match status" value="1"/>
</dbReference>
<dbReference type="Proteomes" id="UP000240419">
    <property type="component" value="Unassembled WGS sequence"/>
</dbReference>
<dbReference type="CDD" id="cd01292">
    <property type="entry name" value="metallo-dependent_hydrolases"/>
    <property type="match status" value="1"/>
</dbReference>
<dbReference type="OrthoDB" id="9771932at2"/>
<organism evidence="3 4">
    <name type="scientific">Brevibacillus fortis</name>
    <dbReference type="NCBI Taxonomy" id="2126352"/>
    <lineage>
        <taxon>Bacteria</taxon>
        <taxon>Bacillati</taxon>
        <taxon>Bacillota</taxon>
        <taxon>Bacilli</taxon>
        <taxon>Bacillales</taxon>
        <taxon>Paenibacillaceae</taxon>
        <taxon>Brevibacillus</taxon>
    </lineage>
</organism>
<name>A0A2P7V8E6_9BACL</name>